<dbReference type="EMBL" id="MHOT01000010">
    <property type="protein sequence ID" value="OGZ69458.1"/>
    <property type="molecule type" value="Genomic_DNA"/>
</dbReference>
<name>A0A1G2I5X9_9BACT</name>
<protein>
    <submittedName>
        <fullName evidence="1">Uncharacterized protein</fullName>
    </submittedName>
</protein>
<organism evidence="1 2">
    <name type="scientific">Candidatus Staskawiczbacteria bacterium RIFCSPHIGHO2_02_FULL_42_22</name>
    <dbReference type="NCBI Taxonomy" id="1802207"/>
    <lineage>
        <taxon>Bacteria</taxon>
        <taxon>Candidatus Staskawicziibacteriota</taxon>
    </lineage>
</organism>
<evidence type="ECO:0000313" key="1">
    <source>
        <dbReference type="EMBL" id="OGZ69458.1"/>
    </source>
</evidence>
<dbReference type="AlphaFoldDB" id="A0A1G2I5X9"/>
<proteinExistence type="predicted"/>
<accession>A0A1G2I5X9</accession>
<evidence type="ECO:0000313" key="2">
    <source>
        <dbReference type="Proteomes" id="UP000178820"/>
    </source>
</evidence>
<gene>
    <name evidence="1" type="ORF">A3D44_03480</name>
</gene>
<dbReference type="Proteomes" id="UP000178820">
    <property type="component" value="Unassembled WGS sequence"/>
</dbReference>
<comment type="caution">
    <text evidence="1">The sequence shown here is derived from an EMBL/GenBank/DDBJ whole genome shotgun (WGS) entry which is preliminary data.</text>
</comment>
<reference evidence="1 2" key="1">
    <citation type="journal article" date="2016" name="Nat. Commun.">
        <title>Thousands of microbial genomes shed light on interconnected biogeochemical processes in an aquifer system.</title>
        <authorList>
            <person name="Anantharaman K."/>
            <person name="Brown C.T."/>
            <person name="Hug L.A."/>
            <person name="Sharon I."/>
            <person name="Castelle C.J."/>
            <person name="Probst A.J."/>
            <person name="Thomas B.C."/>
            <person name="Singh A."/>
            <person name="Wilkins M.J."/>
            <person name="Karaoz U."/>
            <person name="Brodie E.L."/>
            <person name="Williams K.H."/>
            <person name="Hubbard S.S."/>
            <person name="Banfield J.F."/>
        </authorList>
    </citation>
    <scope>NUCLEOTIDE SEQUENCE [LARGE SCALE GENOMIC DNA]</scope>
</reference>
<sequence length="69" mass="8060">MLCVIFNHFITPFFIIQPSYISIYPHFHGHPSKKDTGAIEEIPLKIPFSTNFHDRGNLWKINLNKKIPP</sequence>